<dbReference type="PANTHER" id="PTHR30622">
    <property type="entry name" value="UNDECAPRENYL-DIPHOSPHATASE"/>
    <property type="match status" value="1"/>
</dbReference>
<evidence type="ECO:0000256" key="2">
    <source>
        <dbReference type="ARBA" id="ARBA00010621"/>
    </source>
</evidence>
<evidence type="ECO:0000256" key="11">
    <source>
        <dbReference type="ARBA" id="ARBA00023136"/>
    </source>
</evidence>
<dbReference type="GO" id="GO:0008360">
    <property type="term" value="P:regulation of cell shape"/>
    <property type="evidence" value="ECO:0007669"/>
    <property type="project" value="UniProtKB-KW"/>
</dbReference>
<feature type="transmembrane region" description="Helical" evidence="17">
    <location>
        <begin position="234"/>
        <end position="255"/>
    </location>
</feature>
<keyword evidence="8 17" id="KW-0133">Cell shape</keyword>
<gene>
    <name evidence="17" type="primary">uppP</name>
    <name evidence="18" type="ORF">Gocc_0946</name>
</gene>
<comment type="subcellular location">
    <subcellularLocation>
        <location evidence="1 17">Cell membrane</location>
        <topology evidence="1 17">Multi-pass membrane protein</topology>
    </subcellularLocation>
</comment>
<keyword evidence="19" id="KW-1185">Reference proteome</keyword>
<evidence type="ECO:0000256" key="16">
    <source>
        <dbReference type="ARBA" id="ARBA00047594"/>
    </source>
</evidence>
<sequence length="325" mass="34908">MRCPRRRFHYDAPVRRAAAYGSAVALLALGVVLTALGWGDEPGKLPNWQALVLGLVQGFTELLPISSSGHLIVVPWLGDWTYLKDHEAFNKTFDVALHLGTLVAVVAYFWSDLVRYLVAWLRSLARRSVAGEDEKIGWIIVIASIPAAIVGAGLESVIQDRLGEPWQIAVLLAVFAAVLWWADRRPQRRDVHELSLGQGLLVGLAQSLALAPGVSRSGITITAGRLLGLSRDAAARLSFLLLVPIVLGAVLLKGVKDVLFGDLPAGWVGPFVVGTIAAAGSGLLAISWLLGYVRRHDYSVFVLYRLCAAAAILLLIAAGARDASF</sequence>
<evidence type="ECO:0000256" key="13">
    <source>
        <dbReference type="ARBA" id="ARBA00023316"/>
    </source>
</evidence>
<dbReference type="HAMAP" id="MF_01006">
    <property type="entry name" value="Undec_diphosphatase"/>
    <property type="match status" value="1"/>
</dbReference>
<comment type="function">
    <text evidence="17">Catalyzes the dephosphorylation of undecaprenyl diphosphate (UPP). Confers resistance to bacitracin.</text>
</comment>
<dbReference type="GO" id="GO:0071555">
    <property type="term" value="P:cell wall organization"/>
    <property type="evidence" value="ECO:0007669"/>
    <property type="project" value="UniProtKB-KW"/>
</dbReference>
<organism evidence="18 19">
    <name type="scientific">Gaiella occulta</name>
    <dbReference type="NCBI Taxonomy" id="1002870"/>
    <lineage>
        <taxon>Bacteria</taxon>
        <taxon>Bacillati</taxon>
        <taxon>Actinomycetota</taxon>
        <taxon>Thermoleophilia</taxon>
        <taxon>Gaiellales</taxon>
        <taxon>Gaiellaceae</taxon>
        <taxon>Gaiella</taxon>
    </lineage>
</organism>
<keyword evidence="11 17" id="KW-0472">Membrane</keyword>
<reference evidence="19" key="2">
    <citation type="journal article" date="2019" name="MicrobiologyOpen">
        <title>High-quality draft genome sequence of Gaiella occulta isolated from a 150 meter deep mineral water borehole and comparison with the genome sequences of other deep-branching lineages of the phylum Actinobacteria.</title>
        <authorList>
            <person name="Severino R."/>
            <person name="Froufe H.J.C."/>
            <person name="Barroso C."/>
            <person name="Albuquerque L."/>
            <person name="Lobo-da-Cunha A."/>
            <person name="da Costa M.S."/>
            <person name="Egas C."/>
        </authorList>
    </citation>
    <scope>NUCLEOTIDE SEQUENCE [LARGE SCALE GENOMIC DNA]</scope>
    <source>
        <strain evidence="19">F2-233</strain>
    </source>
</reference>
<evidence type="ECO:0000256" key="12">
    <source>
        <dbReference type="ARBA" id="ARBA00023251"/>
    </source>
</evidence>
<evidence type="ECO:0000256" key="17">
    <source>
        <dbReference type="HAMAP-Rule" id="MF_01006"/>
    </source>
</evidence>
<feature type="transmembrane region" description="Helical" evidence="17">
    <location>
        <begin position="267"/>
        <end position="290"/>
    </location>
</feature>
<reference evidence="18 19" key="1">
    <citation type="submission" date="2018-07" db="EMBL/GenBank/DDBJ databases">
        <title>High-quality-draft genome sequence of Gaiella occulta.</title>
        <authorList>
            <person name="Severino R."/>
            <person name="Froufe H.J.C."/>
            <person name="Rainey F.A."/>
            <person name="Barroso C."/>
            <person name="Albuquerque L."/>
            <person name="Lobo-Da-Cunha A."/>
            <person name="Da Costa M.S."/>
            <person name="Egas C."/>
        </authorList>
    </citation>
    <scope>NUCLEOTIDE SEQUENCE [LARGE SCALE GENOMIC DNA]</scope>
    <source>
        <strain evidence="18 19">F2-233</strain>
    </source>
</reference>
<comment type="caution">
    <text evidence="18">The sequence shown here is derived from an EMBL/GenBank/DDBJ whole genome shotgun (WGS) entry which is preliminary data.</text>
</comment>
<evidence type="ECO:0000313" key="18">
    <source>
        <dbReference type="EMBL" id="RDI75148.1"/>
    </source>
</evidence>
<evidence type="ECO:0000256" key="4">
    <source>
        <dbReference type="ARBA" id="ARBA00021581"/>
    </source>
</evidence>
<keyword evidence="12 17" id="KW-0046">Antibiotic resistance</keyword>
<feature type="transmembrane region" description="Helical" evidence="17">
    <location>
        <begin position="302"/>
        <end position="320"/>
    </location>
</feature>
<evidence type="ECO:0000256" key="1">
    <source>
        <dbReference type="ARBA" id="ARBA00004651"/>
    </source>
</evidence>
<feature type="transmembrane region" description="Helical" evidence="17">
    <location>
        <begin position="136"/>
        <end position="154"/>
    </location>
</feature>
<keyword evidence="9 17" id="KW-0573">Peptidoglycan synthesis</keyword>
<evidence type="ECO:0000256" key="9">
    <source>
        <dbReference type="ARBA" id="ARBA00022984"/>
    </source>
</evidence>
<dbReference type="PANTHER" id="PTHR30622:SF4">
    <property type="entry name" value="UNDECAPRENYL-DIPHOSPHATASE"/>
    <property type="match status" value="1"/>
</dbReference>
<dbReference type="EMBL" id="QQZY01000002">
    <property type="protein sequence ID" value="RDI75148.1"/>
    <property type="molecule type" value="Genomic_DNA"/>
</dbReference>
<evidence type="ECO:0000256" key="6">
    <source>
        <dbReference type="ARBA" id="ARBA00022692"/>
    </source>
</evidence>
<accession>A0A7M2YZ53</accession>
<protein>
    <recommendedName>
        <fullName evidence="4 17">Undecaprenyl-diphosphatase</fullName>
        <ecNumber evidence="3 17">3.6.1.27</ecNumber>
    </recommendedName>
    <alternativeName>
        <fullName evidence="15 17">Bacitracin resistance protein</fullName>
    </alternativeName>
    <alternativeName>
        <fullName evidence="14 17">Undecaprenyl pyrophosphate phosphatase</fullName>
    </alternativeName>
</protein>
<dbReference type="InterPro" id="IPR003824">
    <property type="entry name" value="UppP"/>
</dbReference>
<comment type="similarity">
    <text evidence="2 17">Belongs to the UppP family.</text>
</comment>
<feature type="transmembrane region" description="Helical" evidence="17">
    <location>
        <begin position="95"/>
        <end position="115"/>
    </location>
</feature>
<evidence type="ECO:0000256" key="5">
    <source>
        <dbReference type="ARBA" id="ARBA00022475"/>
    </source>
</evidence>
<evidence type="ECO:0000256" key="3">
    <source>
        <dbReference type="ARBA" id="ARBA00012374"/>
    </source>
</evidence>
<dbReference type="Pfam" id="PF02673">
    <property type="entry name" value="BacA"/>
    <property type="match status" value="1"/>
</dbReference>
<evidence type="ECO:0000256" key="10">
    <source>
        <dbReference type="ARBA" id="ARBA00022989"/>
    </source>
</evidence>
<dbReference type="GO" id="GO:0005886">
    <property type="term" value="C:plasma membrane"/>
    <property type="evidence" value="ECO:0007669"/>
    <property type="project" value="UniProtKB-SubCell"/>
</dbReference>
<keyword evidence="10 17" id="KW-1133">Transmembrane helix</keyword>
<evidence type="ECO:0000256" key="15">
    <source>
        <dbReference type="ARBA" id="ARBA00032932"/>
    </source>
</evidence>
<evidence type="ECO:0000256" key="7">
    <source>
        <dbReference type="ARBA" id="ARBA00022801"/>
    </source>
</evidence>
<name>A0A7M2YZ53_9ACTN</name>
<keyword evidence="5 17" id="KW-1003">Cell membrane</keyword>
<proteinExistence type="inferred from homology"/>
<dbReference type="EC" id="3.6.1.27" evidence="3 17"/>
<dbReference type="NCBIfam" id="TIGR00753">
    <property type="entry name" value="undec_PP_bacA"/>
    <property type="match status" value="1"/>
</dbReference>
<evidence type="ECO:0000313" key="19">
    <source>
        <dbReference type="Proteomes" id="UP000254134"/>
    </source>
</evidence>
<dbReference type="Proteomes" id="UP000254134">
    <property type="component" value="Unassembled WGS sequence"/>
</dbReference>
<dbReference type="GO" id="GO:0009252">
    <property type="term" value="P:peptidoglycan biosynthetic process"/>
    <property type="evidence" value="ECO:0007669"/>
    <property type="project" value="UniProtKB-KW"/>
</dbReference>
<feature type="transmembrane region" description="Helical" evidence="17">
    <location>
        <begin position="20"/>
        <end position="38"/>
    </location>
</feature>
<dbReference type="GO" id="GO:0050380">
    <property type="term" value="F:undecaprenyl-diphosphatase activity"/>
    <property type="evidence" value="ECO:0007669"/>
    <property type="project" value="UniProtKB-UniRule"/>
</dbReference>
<keyword evidence="13 17" id="KW-0961">Cell wall biogenesis/degradation</keyword>
<evidence type="ECO:0000256" key="14">
    <source>
        <dbReference type="ARBA" id="ARBA00032707"/>
    </source>
</evidence>
<comment type="catalytic activity">
    <reaction evidence="16 17">
        <text>di-trans,octa-cis-undecaprenyl diphosphate + H2O = di-trans,octa-cis-undecaprenyl phosphate + phosphate + H(+)</text>
        <dbReference type="Rhea" id="RHEA:28094"/>
        <dbReference type="ChEBI" id="CHEBI:15377"/>
        <dbReference type="ChEBI" id="CHEBI:15378"/>
        <dbReference type="ChEBI" id="CHEBI:43474"/>
        <dbReference type="ChEBI" id="CHEBI:58405"/>
        <dbReference type="ChEBI" id="CHEBI:60392"/>
        <dbReference type="EC" id="3.6.1.27"/>
    </reaction>
</comment>
<keyword evidence="6 17" id="KW-0812">Transmembrane</keyword>
<evidence type="ECO:0000256" key="8">
    <source>
        <dbReference type="ARBA" id="ARBA00022960"/>
    </source>
</evidence>
<keyword evidence="7 17" id="KW-0378">Hydrolase</keyword>
<dbReference type="GO" id="GO:0046677">
    <property type="term" value="P:response to antibiotic"/>
    <property type="evidence" value="ECO:0007669"/>
    <property type="project" value="UniProtKB-UniRule"/>
</dbReference>
<dbReference type="AlphaFoldDB" id="A0A7M2YZ53"/>
<feature type="transmembrane region" description="Helical" evidence="17">
    <location>
        <begin position="166"/>
        <end position="182"/>
    </location>
</feature>
<comment type="miscellaneous">
    <text evidence="17">Bacitracin is thought to be involved in the inhibition of peptidoglycan synthesis by sequestering undecaprenyl diphosphate, thereby reducing the pool of lipid carrier available.</text>
</comment>